<comment type="subcellular location">
    <subcellularLocation>
        <location evidence="1">Membrane</location>
        <topology evidence="1">Multi-pass membrane protein</topology>
    </subcellularLocation>
</comment>
<dbReference type="EMBL" id="PDLM01000006">
    <property type="protein sequence ID" value="RDW75132.1"/>
    <property type="molecule type" value="Genomic_DNA"/>
</dbReference>
<gene>
    <name evidence="9" type="ORF">BP6252_06274</name>
</gene>
<evidence type="ECO:0000256" key="7">
    <source>
        <dbReference type="SAM" id="Phobius"/>
    </source>
</evidence>
<protein>
    <recommendedName>
        <fullName evidence="8">Rhodopsin domain-containing protein</fullName>
    </recommendedName>
</protein>
<feature type="transmembrane region" description="Helical" evidence="7">
    <location>
        <begin position="44"/>
        <end position="65"/>
    </location>
</feature>
<feature type="transmembrane region" description="Helical" evidence="7">
    <location>
        <begin position="157"/>
        <end position="184"/>
    </location>
</feature>
<reference evidence="9 10" key="1">
    <citation type="journal article" date="2018" name="IMA Fungus">
        <title>IMA Genome-F 9: Draft genome sequence of Annulohypoxylon stygium, Aspergillus mulundensis, Berkeleyomyces basicola (syn. Thielaviopsis basicola), Ceratocystis smalleyi, two Cercospora beticola strains, Coleophoma cylindrospora, Fusarium fracticaudum, Phialophora cf. hyalina, and Morchella septimelata.</title>
        <authorList>
            <person name="Wingfield B.D."/>
            <person name="Bills G.F."/>
            <person name="Dong Y."/>
            <person name="Huang W."/>
            <person name="Nel W.J."/>
            <person name="Swalarsk-Parry B.S."/>
            <person name="Vaghefi N."/>
            <person name="Wilken P.M."/>
            <person name="An Z."/>
            <person name="de Beer Z.W."/>
            <person name="De Vos L."/>
            <person name="Chen L."/>
            <person name="Duong T.A."/>
            <person name="Gao Y."/>
            <person name="Hammerbacher A."/>
            <person name="Kikkert J.R."/>
            <person name="Li Y."/>
            <person name="Li H."/>
            <person name="Li K."/>
            <person name="Li Q."/>
            <person name="Liu X."/>
            <person name="Ma X."/>
            <person name="Naidoo K."/>
            <person name="Pethybridge S.J."/>
            <person name="Sun J."/>
            <person name="Steenkamp E.T."/>
            <person name="van der Nest M.A."/>
            <person name="van Wyk S."/>
            <person name="Wingfield M.J."/>
            <person name="Xiong C."/>
            <person name="Yue Q."/>
            <person name="Zhang X."/>
        </authorList>
    </citation>
    <scope>NUCLEOTIDE SEQUENCE [LARGE SCALE GENOMIC DNA]</scope>
    <source>
        <strain evidence="9 10">BP6252</strain>
    </source>
</reference>
<evidence type="ECO:0000256" key="3">
    <source>
        <dbReference type="ARBA" id="ARBA00022989"/>
    </source>
</evidence>
<evidence type="ECO:0000313" key="10">
    <source>
        <dbReference type="Proteomes" id="UP000256645"/>
    </source>
</evidence>
<accession>A0A3D8RM15</accession>
<dbReference type="PANTHER" id="PTHR33048">
    <property type="entry name" value="PTH11-LIKE INTEGRAL MEMBRANE PROTEIN (AFU_ORTHOLOGUE AFUA_5G11245)"/>
    <property type="match status" value="1"/>
</dbReference>
<sequence length="342" mass="37601">MIAMLMSIGETYTTWKYMETNFVGIHFADIPAVYDPVPGLQYNYAVQILYNPILAIVKTSLLLFLSRLSGQKRGLKYTIWGLNILNLLMMVSIFIVVVFQCWPISYNWDLSLKGKCIQQGAFYVATSALTLFTDILVLLIPFWIVKDLKMPRKTKAAVIGIFLLGFTVTIIGIARLVIIAQGFFPSGAVSSDPTYNIGFTTSAMETNVAIITANAPALKPLFKKWFPRLFSSYSNGNPYSSGPYAGAGSSAYGIRKSVRATHTGGTGLRSGHGGFVLKDMKGRSEIRSTNRGDSEEEIMTFDGIVKTTDVSVRYMDSRQAANSSSSSKHDDMGMRTSVDSTV</sequence>
<feature type="domain" description="Rhodopsin" evidence="8">
    <location>
        <begin position="2"/>
        <end position="224"/>
    </location>
</feature>
<name>A0A3D8RM15_9HELO</name>
<dbReference type="OrthoDB" id="5283415at2759"/>
<feature type="transmembrane region" description="Helical" evidence="7">
    <location>
        <begin position="77"/>
        <end position="100"/>
    </location>
</feature>
<dbReference type="STRING" id="1849047.A0A3D8RM15"/>
<keyword evidence="3 7" id="KW-1133">Transmembrane helix</keyword>
<keyword evidence="4 7" id="KW-0472">Membrane</keyword>
<evidence type="ECO:0000256" key="2">
    <source>
        <dbReference type="ARBA" id="ARBA00022692"/>
    </source>
</evidence>
<dbReference type="AlphaFoldDB" id="A0A3D8RM15"/>
<dbReference type="Proteomes" id="UP000256645">
    <property type="component" value="Unassembled WGS sequence"/>
</dbReference>
<comment type="similarity">
    <text evidence="5">Belongs to the SAT4 family.</text>
</comment>
<organism evidence="9 10">
    <name type="scientific">Coleophoma cylindrospora</name>
    <dbReference type="NCBI Taxonomy" id="1849047"/>
    <lineage>
        <taxon>Eukaryota</taxon>
        <taxon>Fungi</taxon>
        <taxon>Dikarya</taxon>
        <taxon>Ascomycota</taxon>
        <taxon>Pezizomycotina</taxon>
        <taxon>Leotiomycetes</taxon>
        <taxon>Helotiales</taxon>
        <taxon>Dermateaceae</taxon>
        <taxon>Coleophoma</taxon>
    </lineage>
</organism>
<keyword evidence="2 7" id="KW-0812">Transmembrane</keyword>
<proteinExistence type="inferred from homology"/>
<feature type="region of interest" description="Disordered" evidence="6">
    <location>
        <begin position="317"/>
        <end position="342"/>
    </location>
</feature>
<dbReference type="Pfam" id="PF20684">
    <property type="entry name" value="Fung_rhodopsin"/>
    <property type="match status" value="1"/>
</dbReference>
<dbReference type="PANTHER" id="PTHR33048:SF160">
    <property type="entry name" value="SAT4 FAMILY MEMBRANE PROTEIN"/>
    <property type="match status" value="1"/>
</dbReference>
<dbReference type="InterPro" id="IPR049326">
    <property type="entry name" value="Rhodopsin_dom_fungi"/>
</dbReference>
<evidence type="ECO:0000256" key="6">
    <source>
        <dbReference type="SAM" id="MobiDB-lite"/>
    </source>
</evidence>
<evidence type="ECO:0000256" key="4">
    <source>
        <dbReference type="ARBA" id="ARBA00023136"/>
    </source>
</evidence>
<evidence type="ECO:0000256" key="5">
    <source>
        <dbReference type="ARBA" id="ARBA00038359"/>
    </source>
</evidence>
<evidence type="ECO:0000256" key="1">
    <source>
        <dbReference type="ARBA" id="ARBA00004141"/>
    </source>
</evidence>
<evidence type="ECO:0000259" key="8">
    <source>
        <dbReference type="Pfam" id="PF20684"/>
    </source>
</evidence>
<comment type="caution">
    <text evidence="9">The sequence shown here is derived from an EMBL/GenBank/DDBJ whole genome shotgun (WGS) entry which is preliminary data.</text>
</comment>
<dbReference type="InterPro" id="IPR052337">
    <property type="entry name" value="SAT4-like"/>
</dbReference>
<dbReference type="GO" id="GO:0016020">
    <property type="term" value="C:membrane"/>
    <property type="evidence" value="ECO:0007669"/>
    <property type="project" value="UniProtKB-SubCell"/>
</dbReference>
<feature type="transmembrane region" description="Helical" evidence="7">
    <location>
        <begin position="120"/>
        <end position="145"/>
    </location>
</feature>
<keyword evidence="10" id="KW-1185">Reference proteome</keyword>
<evidence type="ECO:0000313" key="9">
    <source>
        <dbReference type="EMBL" id="RDW75132.1"/>
    </source>
</evidence>